<dbReference type="GO" id="GO:0051707">
    <property type="term" value="P:response to other organism"/>
    <property type="evidence" value="ECO:0007669"/>
    <property type="project" value="UniProtKB-ARBA"/>
</dbReference>
<dbReference type="Gene3D" id="3.80.10.10">
    <property type="entry name" value="Ribonuclease Inhibitor"/>
    <property type="match status" value="3"/>
</dbReference>
<evidence type="ECO:0000313" key="19">
    <source>
        <dbReference type="Proteomes" id="UP000237000"/>
    </source>
</evidence>
<dbReference type="PANTHER" id="PTHR27000:SF768">
    <property type="entry name" value="PIRIFORMOSPORA INDICA-INSENSITIVE PROTEIN 2-LIKE ISOFORM X1"/>
    <property type="match status" value="1"/>
</dbReference>
<dbReference type="Pfam" id="PF02298">
    <property type="entry name" value="Cu_bind_like"/>
    <property type="match status" value="1"/>
</dbReference>
<evidence type="ECO:0000256" key="2">
    <source>
        <dbReference type="ARBA" id="ARBA00004609"/>
    </source>
</evidence>
<accession>A0A2P5ELV7</accession>
<dbReference type="EMBL" id="JXTC01000131">
    <property type="protein sequence ID" value="PON86538.1"/>
    <property type="molecule type" value="Genomic_DNA"/>
</dbReference>
<keyword evidence="13" id="KW-0325">Glycoprotein</keyword>
<keyword evidence="12" id="KW-0675">Receptor</keyword>
<comment type="similarity">
    <text evidence="15">Belongs to the early nodulin-like (ENODL) family.</text>
</comment>
<evidence type="ECO:0000256" key="10">
    <source>
        <dbReference type="ARBA" id="ARBA00023136"/>
    </source>
</evidence>
<evidence type="ECO:0000313" key="18">
    <source>
        <dbReference type="EMBL" id="PON86538.1"/>
    </source>
</evidence>
<dbReference type="Pfam" id="PF13855">
    <property type="entry name" value="LRR_8"/>
    <property type="match status" value="1"/>
</dbReference>
<keyword evidence="8" id="KW-0677">Repeat</keyword>
<dbReference type="AlphaFoldDB" id="A0A2P5ELV7"/>
<keyword evidence="3" id="KW-1003">Cell membrane</keyword>
<dbReference type="GO" id="GO:0005886">
    <property type="term" value="C:plasma membrane"/>
    <property type="evidence" value="ECO:0007669"/>
    <property type="project" value="UniProtKB-SubCell"/>
</dbReference>
<organism evidence="18 19">
    <name type="scientific">Trema orientale</name>
    <name type="common">Charcoal tree</name>
    <name type="synonym">Celtis orientalis</name>
    <dbReference type="NCBI Taxonomy" id="63057"/>
    <lineage>
        <taxon>Eukaryota</taxon>
        <taxon>Viridiplantae</taxon>
        <taxon>Streptophyta</taxon>
        <taxon>Embryophyta</taxon>
        <taxon>Tracheophyta</taxon>
        <taxon>Spermatophyta</taxon>
        <taxon>Magnoliopsida</taxon>
        <taxon>eudicotyledons</taxon>
        <taxon>Gunneridae</taxon>
        <taxon>Pentapetalae</taxon>
        <taxon>rosids</taxon>
        <taxon>fabids</taxon>
        <taxon>Rosales</taxon>
        <taxon>Cannabaceae</taxon>
        <taxon>Trema</taxon>
    </lineage>
</organism>
<protein>
    <submittedName>
        <fullName evidence="18">Phytocyanin domain containing protein</fullName>
    </submittedName>
</protein>
<dbReference type="InParanoid" id="A0A2P5ELV7"/>
<feature type="domain" description="Phytocyanin" evidence="17">
    <location>
        <begin position="460"/>
        <end position="561"/>
    </location>
</feature>
<keyword evidence="9 16" id="KW-1133">Transmembrane helix</keyword>
<evidence type="ECO:0000256" key="4">
    <source>
        <dbReference type="ARBA" id="ARBA00022614"/>
    </source>
</evidence>
<keyword evidence="19" id="KW-1185">Reference proteome</keyword>
<evidence type="ECO:0000256" key="6">
    <source>
        <dbReference type="ARBA" id="ARBA00022692"/>
    </source>
</evidence>
<dbReference type="InterPro" id="IPR041846">
    <property type="entry name" value="ENL_dom"/>
</dbReference>
<gene>
    <name evidence="18" type="ORF">TorRG33x02_177320</name>
</gene>
<name>A0A2P5ELV7_TREOI</name>
<dbReference type="FunFam" id="3.80.10.10:FF:000299">
    <property type="entry name" value="Piriformospora indica-insensitive protein 2"/>
    <property type="match status" value="1"/>
</dbReference>
<dbReference type="PROSITE" id="PS51485">
    <property type="entry name" value="PHYTOCYANIN"/>
    <property type="match status" value="1"/>
</dbReference>
<reference evidence="19" key="1">
    <citation type="submission" date="2016-06" db="EMBL/GenBank/DDBJ databases">
        <title>Parallel loss of symbiosis genes in relatives of nitrogen-fixing non-legume Parasponia.</title>
        <authorList>
            <person name="Van Velzen R."/>
            <person name="Holmer R."/>
            <person name="Bu F."/>
            <person name="Rutten L."/>
            <person name="Van Zeijl A."/>
            <person name="Liu W."/>
            <person name="Santuari L."/>
            <person name="Cao Q."/>
            <person name="Sharma T."/>
            <person name="Shen D."/>
            <person name="Roswanjaya Y."/>
            <person name="Wardhani T."/>
            <person name="Kalhor M.S."/>
            <person name="Jansen J."/>
            <person name="Van den Hoogen J."/>
            <person name="Gungor B."/>
            <person name="Hartog M."/>
            <person name="Hontelez J."/>
            <person name="Verver J."/>
            <person name="Yang W.-C."/>
            <person name="Schijlen E."/>
            <person name="Repin R."/>
            <person name="Schilthuizen M."/>
            <person name="Schranz E."/>
            <person name="Heidstra R."/>
            <person name="Miyata K."/>
            <person name="Fedorova E."/>
            <person name="Kohlen W."/>
            <person name="Bisseling T."/>
            <person name="Smit S."/>
            <person name="Geurts R."/>
        </authorList>
    </citation>
    <scope>NUCLEOTIDE SEQUENCE [LARGE SCALE GENOMIC DNA]</scope>
    <source>
        <strain evidence="19">cv. RG33-2</strain>
    </source>
</reference>
<evidence type="ECO:0000259" key="17">
    <source>
        <dbReference type="PROSITE" id="PS51485"/>
    </source>
</evidence>
<keyword evidence="4" id="KW-0433">Leucine-rich repeat</keyword>
<dbReference type="InterPro" id="IPR003245">
    <property type="entry name" value="Phytocyanin_dom"/>
</dbReference>
<dbReference type="CDD" id="cd11019">
    <property type="entry name" value="OsENODL1_like"/>
    <property type="match status" value="1"/>
</dbReference>
<dbReference type="PANTHER" id="PTHR27000">
    <property type="entry name" value="LEUCINE-RICH REPEAT RECEPTOR-LIKE PROTEIN KINASE FAMILY PROTEIN-RELATED"/>
    <property type="match status" value="1"/>
</dbReference>
<dbReference type="Proteomes" id="UP000237000">
    <property type="component" value="Unassembled WGS sequence"/>
</dbReference>
<dbReference type="FunFam" id="3.80.10.10:FF:000375">
    <property type="entry name" value="Piriformospora indica-insensitive protein 2"/>
    <property type="match status" value="1"/>
</dbReference>
<evidence type="ECO:0000256" key="5">
    <source>
        <dbReference type="ARBA" id="ARBA00022622"/>
    </source>
</evidence>
<dbReference type="OrthoDB" id="676979at2759"/>
<dbReference type="Pfam" id="PF00560">
    <property type="entry name" value="LRR_1"/>
    <property type="match status" value="3"/>
</dbReference>
<evidence type="ECO:0000256" key="1">
    <source>
        <dbReference type="ARBA" id="ARBA00004479"/>
    </source>
</evidence>
<dbReference type="InterPro" id="IPR008972">
    <property type="entry name" value="Cupredoxin"/>
</dbReference>
<dbReference type="STRING" id="63057.A0A2P5ELV7"/>
<keyword evidence="5" id="KW-0336">GPI-anchor</keyword>
<evidence type="ECO:0000256" key="15">
    <source>
        <dbReference type="ARBA" id="ARBA00035011"/>
    </source>
</evidence>
<dbReference type="FunFam" id="2.60.40.420:FF:000010">
    <property type="entry name" value="Early nodulin-like protein 1"/>
    <property type="match status" value="1"/>
</dbReference>
<evidence type="ECO:0000256" key="7">
    <source>
        <dbReference type="ARBA" id="ARBA00022729"/>
    </source>
</evidence>
<keyword evidence="14" id="KW-0449">Lipoprotein</keyword>
<keyword evidence="10 16" id="KW-0472">Membrane</keyword>
<evidence type="ECO:0000256" key="12">
    <source>
        <dbReference type="ARBA" id="ARBA00023170"/>
    </source>
</evidence>
<evidence type="ECO:0000256" key="11">
    <source>
        <dbReference type="ARBA" id="ARBA00023157"/>
    </source>
</evidence>
<dbReference type="GO" id="GO:0098552">
    <property type="term" value="C:side of membrane"/>
    <property type="evidence" value="ECO:0007669"/>
    <property type="project" value="UniProtKB-KW"/>
</dbReference>
<dbReference type="SUPFAM" id="SSF52058">
    <property type="entry name" value="L domain-like"/>
    <property type="match status" value="1"/>
</dbReference>
<dbReference type="InterPro" id="IPR032675">
    <property type="entry name" value="LRR_dom_sf"/>
</dbReference>
<dbReference type="FunFam" id="3.80.10.10:FF:000269">
    <property type="entry name" value="Piriformospora indica-insensitive protein 2"/>
    <property type="match status" value="1"/>
</dbReference>
<evidence type="ECO:0000256" key="9">
    <source>
        <dbReference type="ARBA" id="ARBA00022989"/>
    </source>
</evidence>
<dbReference type="GO" id="GO:0009055">
    <property type="term" value="F:electron transfer activity"/>
    <property type="evidence" value="ECO:0007669"/>
    <property type="project" value="InterPro"/>
</dbReference>
<keyword evidence="6 16" id="KW-0812">Transmembrane</keyword>
<dbReference type="InterPro" id="IPR001611">
    <property type="entry name" value="Leu-rich_rpt"/>
</dbReference>
<keyword evidence="7" id="KW-0732">Signal</keyword>
<sequence>MKEFLTTIQCVVLLFLYFSNVFVICTDEIVDPSLAPMEKTEQEALYSAIQGFVGNWWNGSDLYPDPCGWTPIQGVYCDLYDGLWYVSDINIGPIYDNSLWCSPSADFSHHLFKLKHLKALSFFSCFTSPNQNPVTISNLRWEKFTHSLESLEFRLNPGLIGTIPTTFGNLTKLQSLVLLENGLSGKLPMEIGYVVNLRKLVLSGNHFLGQIPLSLGQLSDLLILDSSRNNLSGSLTLAFGSLRSLLKLDLSNNMLKGDLPGEIGELKNLTLLDLGSNNFSGGLVQSLGEMVSLKEMVISNNPLAGDLNNIQWEKLQNLEVLDLSNTGLRGNIPESLAEMEKLRFLGLNHNNLSGSVPPRLASLPCISTLYLGGNNLTGELGFSEEFYRKMGRRFGASNNPNLCHIAQLSSTNYAPYGVKPCNQESNSYKGVSNEKMSSTKGDWNSTNNSFLVESLGLSRYSFVGGENGWQTPKKNDRRVFNNWASNNRFIVGDTLHFKYEKDSVLVVTEEEYEKCHSAHPVFFSNNGETVFHFDRPGLFYFISGVSGHCERGQKMIIKVLEGANPPQPAANQNSTTDASRGSANRMFAAFSIPTLVLFMVSFIGLVFVV</sequence>
<evidence type="ECO:0000256" key="16">
    <source>
        <dbReference type="SAM" id="Phobius"/>
    </source>
</evidence>
<comment type="caution">
    <text evidence="18">The sequence shown here is derived from an EMBL/GenBank/DDBJ whole genome shotgun (WGS) entry which is preliminary data.</text>
</comment>
<keyword evidence="11" id="KW-1015">Disulfide bond</keyword>
<dbReference type="SUPFAM" id="SSF49503">
    <property type="entry name" value="Cupredoxins"/>
    <property type="match status" value="1"/>
</dbReference>
<feature type="transmembrane region" description="Helical" evidence="16">
    <location>
        <begin position="586"/>
        <end position="608"/>
    </location>
</feature>
<evidence type="ECO:0000256" key="13">
    <source>
        <dbReference type="ARBA" id="ARBA00023180"/>
    </source>
</evidence>
<evidence type="ECO:0000256" key="14">
    <source>
        <dbReference type="ARBA" id="ARBA00023288"/>
    </source>
</evidence>
<dbReference type="Gene3D" id="2.60.40.420">
    <property type="entry name" value="Cupredoxins - blue copper proteins"/>
    <property type="match status" value="1"/>
</dbReference>
<proteinExistence type="inferred from homology"/>
<evidence type="ECO:0000256" key="3">
    <source>
        <dbReference type="ARBA" id="ARBA00022475"/>
    </source>
</evidence>
<comment type="subcellular location">
    <subcellularLocation>
        <location evidence="2">Cell membrane</location>
        <topology evidence="2">Lipid-anchor</topology>
        <topology evidence="2">GPI-anchor</topology>
    </subcellularLocation>
    <subcellularLocation>
        <location evidence="1">Membrane</location>
        <topology evidence="1">Single-pass type I membrane protein</topology>
    </subcellularLocation>
</comment>
<evidence type="ECO:0000256" key="8">
    <source>
        <dbReference type="ARBA" id="ARBA00022737"/>
    </source>
</evidence>